<name>A0ABV2LG29_9BACL</name>
<dbReference type="RefSeq" id="WP_198768362.1">
    <property type="nucleotide sequence ID" value="NZ_JAEACF010000001.1"/>
</dbReference>
<dbReference type="EMBL" id="JBEPMP010000001">
    <property type="protein sequence ID" value="MET3727044.1"/>
    <property type="molecule type" value="Genomic_DNA"/>
</dbReference>
<dbReference type="PANTHER" id="PTHR32089">
    <property type="entry name" value="METHYL-ACCEPTING CHEMOTAXIS PROTEIN MCPB"/>
    <property type="match status" value="1"/>
</dbReference>
<gene>
    <name evidence="6" type="ORF">ABID52_000625</name>
</gene>
<keyword evidence="4" id="KW-1133">Transmembrane helix</keyword>
<keyword evidence="1 2" id="KW-0807">Transducer</keyword>
<dbReference type="SMART" id="SM00283">
    <property type="entry name" value="MA"/>
    <property type="match status" value="1"/>
</dbReference>
<feature type="transmembrane region" description="Helical" evidence="4">
    <location>
        <begin position="17"/>
        <end position="37"/>
    </location>
</feature>
<feature type="transmembrane region" description="Helical" evidence="4">
    <location>
        <begin position="144"/>
        <end position="164"/>
    </location>
</feature>
<dbReference type="Proteomes" id="UP001549097">
    <property type="component" value="Unassembled WGS sequence"/>
</dbReference>
<evidence type="ECO:0000259" key="5">
    <source>
        <dbReference type="PROSITE" id="PS50111"/>
    </source>
</evidence>
<evidence type="ECO:0000313" key="7">
    <source>
        <dbReference type="Proteomes" id="UP001549097"/>
    </source>
</evidence>
<evidence type="ECO:0000256" key="4">
    <source>
        <dbReference type="SAM" id="Phobius"/>
    </source>
</evidence>
<feature type="domain" description="Methyl-accepting transducer" evidence="5">
    <location>
        <begin position="209"/>
        <end position="466"/>
    </location>
</feature>
<reference evidence="6 7" key="1">
    <citation type="submission" date="2024-06" db="EMBL/GenBank/DDBJ databases">
        <title>Genomic Encyclopedia of Type Strains, Phase IV (KMG-IV): sequencing the most valuable type-strain genomes for metagenomic binning, comparative biology and taxonomic classification.</title>
        <authorList>
            <person name="Goeker M."/>
        </authorList>
    </citation>
    <scope>NUCLEOTIDE SEQUENCE [LARGE SCALE GENOMIC DNA]</scope>
    <source>
        <strain evidence="6 7">DSM 100124</strain>
    </source>
</reference>
<dbReference type="PROSITE" id="PS50111">
    <property type="entry name" value="CHEMOTAXIS_TRANSDUC_2"/>
    <property type="match status" value="1"/>
</dbReference>
<dbReference type="InterPro" id="IPR004089">
    <property type="entry name" value="MCPsignal_dom"/>
</dbReference>
<feature type="transmembrane region" description="Helical" evidence="4">
    <location>
        <begin position="43"/>
        <end position="64"/>
    </location>
</feature>
<dbReference type="Pfam" id="PF00015">
    <property type="entry name" value="MCPsignal"/>
    <property type="match status" value="1"/>
</dbReference>
<evidence type="ECO:0000256" key="2">
    <source>
        <dbReference type="PROSITE-ProRule" id="PRU00284"/>
    </source>
</evidence>
<keyword evidence="4" id="KW-0812">Transmembrane</keyword>
<accession>A0ABV2LG29</accession>
<sequence>MSSVEQLKLSDIKKKNILLFVTFTISILAAAGKTIVYEDYSRTVFYGSEILAFAALFVSITFIFKRYHLFPLSSILLIYGFSMSSIFILGATVEIIPVLFVLLLVSAMHFKLIVFLIGFSLGLTSLFITRALTDLTKEDQQLMATSMIAFVLMSIILFVIIRLVHRQYEQLEGFMLAAEEDAKKQQVQKDFLEMSVKTIIGNLGRVNEQVQSSLASQEEMTVAINEVSAGSLSQSEQIGDISGNAQHTLQAMEQLYTVSSGLKEESMNASVVVDEGQDKMNHMNQELQSLNDIIIQLNETFKELTHTIQETNSLTGTIKEITDQTNLLALNASIEAARAGEAGRGFAVVADEIRKLAEMSSKTTDKINHNLDRLNQNNTKALEGMDMSVTFLKQGQRSSLEVTEAFTDTRDVFEKMNHHVHTLLTVAEGVRNQTIGVEGSTSELAAVIEQSTATLEEMAATVETLTMDNRSIAQLMEETTRQSEDIIK</sequence>
<protein>
    <submittedName>
        <fullName evidence="6">Methyl-accepting chemotaxis protein</fullName>
    </submittedName>
</protein>
<dbReference type="Gene3D" id="1.10.287.950">
    <property type="entry name" value="Methyl-accepting chemotaxis protein"/>
    <property type="match status" value="1"/>
</dbReference>
<comment type="caution">
    <text evidence="6">The sequence shown here is derived from an EMBL/GenBank/DDBJ whole genome shotgun (WGS) entry which is preliminary data.</text>
</comment>
<organism evidence="6 7">
    <name type="scientific">Fictibacillus halophilus</name>
    <dbReference type="NCBI Taxonomy" id="1610490"/>
    <lineage>
        <taxon>Bacteria</taxon>
        <taxon>Bacillati</taxon>
        <taxon>Bacillota</taxon>
        <taxon>Bacilli</taxon>
        <taxon>Bacillales</taxon>
        <taxon>Fictibacillaceae</taxon>
        <taxon>Fictibacillus</taxon>
    </lineage>
</organism>
<evidence type="ECO:0000256" key="1">
    <source>
        <dbReference type="ARBA" id="ARBA00023224"/>
    </source>
</evidence>
<evidence type="ECO:0000313" key="6">
    <source>
        <dbReference type="EMBL" id="MET3727044.1"/>
    </source>
</evidence>
<proteinExistence type="predicted"/>
<feature type="coiled-coil region" evidence="3">
    <location>
        <begin position="273"/>
        <end position="300"/>
    </location>
</feature>
<feature type="transmembrane region" description="Helical" evidence="4">
    <location>
        <begin position="112"/>
        <end position="132"/>
    </location>
</feature>
<feature type="transmembrane region" description="Helical" evidence="4">
    <location>
        <begin position="76"/>
        <end position="106"/>
    </location>
</feature>
<keyword evidence="3" id="KW-0175">Coiled coil</keyword>
<dbReference type="PANTHER" id="PTHR32089:SF112">
    <property type="entry name" value="LYSOZYME-LIKE PROTEIN-RELATED"/>
    <property type="match status" value="1"/>
</dbReference>
<keyword evidence="7" id="KW-1185">Reference proteome</keyword>
<dbReference type="SUPFAM" id="SSF58104">
    <property type="entry name" value="Methyl-accepting chemotaxis protein (MCP) signaling domain"/>
    <property type="match status" value="1"/>
</dbReference>
<keyword evidence="4" id="KW-0472">Membrane</keyword>
<evidence type="ECO:0000256" key="3">
    <source>
        <dbReference type="SAM" id="Coils"/>
    </source>
</evidence>